<dbReference type="SMART" id="SM00044">
    <property type="entry name" value="CYCc"/>
    <property type="match status" value="1"/>
</dbReference>
<keyword evidence="5" id="KW-0812">Transmembrane</keyword>
<dbReference type="InterPro" id="IPR029787">
    <property type="entry name" value="Nucleotide_cyclase"/>
</dbReference>
<dbReference type="PROSITE" id="PS00452">
    <property type="entry name" value="GUANYLATE_CYCLASE_1"/>
    <property type="match status" value="1"/>
</dbReference>
<evidence type="ECO:0000256" key="10">
    <source>
        <dbReference type="ARBA" id="ARBA00022989"/>
    </source>
</evidence>
<comment type="subunit">
    <text evidence="16">Homodimer. Can also exist as monomer.</text>
</comment>
<evidence type="ECO:0000256" key="16">
    <source>
        <dbReference type="ARBA" id="ARBA00064436"/>
    </source>
</evidence>
<dbReference type="GO" id="GO:0007168">
    <property type="term" value="P:receptor guanylyl cyclase signaling pathway"/>
    <property type="evidence" value="ECO:0007669"/>
    <property type="project" value="TreeGrafter"/>
</dbReference>
<dbReference type="FunFam" id="3.30.70.1230:FF:000033">
    <property type="entry name" value="Adenylate cyclase"/>
    <property type="match status" value="1"/>
</dbReference>
<evidence type="ECO:0000256" key="18">
    <source>
        <dbReference type="SAM" id="Coils"/>
    </source>
</evidence>
<organism evidence="20 21">
    <name type="scientific">Prochlorothrix hollandica PCC 9006 = CALU 1027</name>
    <dbReference type="NCBI Taxonomy" id="317619"/>
    <lineage>
        <taxon>Bacteria</taxon>
        <taxon>Bacillati</taxon>
        <taxon>Cyanobacteriota</taxon>
        <taxon>Cyanophyceae</taxon>
        <taxon>Prochlorotrichales</taxon>
        <taxon>Prochlorotrichaceae</taxon>
        <taxon>Prochlorothrix</taxon>
    </lineage>
</organism>
<sequence length="371" mass="40918">MNSPPDALCYPELMVLQQRVAALEAELQQTQEALISSNVRHRSLLQAIPDLIMRISAQGVYLDFVEAKGMTLLVKRSQDRLGKTVDDILPPALAHSYREAITLALATGETQVFEYQLHIQDRLGDYEARVVACGVEEAVVIVRDITLRKQTEAALRLEQERSEQLLLNILPGPIAEKLKLAPTAIADRFEEATILFADIVGFTQLSASLCATELVSLLNDLFSQFDTAVERLGLEKIKTVGDAYMVVGGIPTPQANHAQAIATLALELQTIVDRFANTRQMPIEIRIGINTGTVVAGVIGLRKFIYDLWGDAVNIASRMESHGVPGQIQVSASTYGLLRQEFLFQDRGAIEIKGKGWMHTYMLLGHKTLTV</sequence>
<dbReference type="AlphaFoldDB" id="A0A0M2PZ33"/>
<dbReference type="InterPro" id="IPR013656">
    <property type="entry name" value="PAS_4"/>
</dbReference>
<protein>
    <recommendedName>
        <fullName evidence="4">Adenylate cyclase</fullName>
        <ecNumber evidence="3">4.6.1.1</ecNumber>
    </recommendedName>
    <alternativeName>
        <fullName evidence="14">ATP pyrophosphate-lyase</fullName>
    </alternativeName>
    <alternativeName>
        <fullName evidence="15">Adenylyl cyclase</fullName>
    </alternativeName>
</protein>
<dbReference type="CDD" id="cd07302">
    <property type="entry name" value="CHD"/>
    <property type="match status" value="1"/>
</dbReference>
<keyword evidence="7" id="KW-0547">Nucleotide-binding</keyword>
<dbReference type="Gene3D" id="3.30.450.20">
    <property type="entry name" value="PAS domain"/>
    <property type="match status" value="1"/>
</dbReference>
<feature type="coiled-coil region" evidence="18">
    <location>
        <begin position="13"/>
        <end position="40"/>
    </location>
</feature>
<dbReference type="GO" id="GO:0005524">
    <property type="term" value="F:ATP binding"/>
    <property type="evidence" value="ECO:0007669"/>
    <property type="project" value="UniProtKB-KW"/>
</dbReference>
<keyword evidence="13 17" id="KW-0456">Lyase</keyword>
<keyword evidence="6" id="KW-0479">Metal-binding</keyword>
<comment type="catalytic activity">
    <reaction evidence="1">
        <text>ATP = 3',5'-cyclic AMP + diphosphate</text>
        <dbReference type="Rhea" id="RHEA:15389"/>
        <dbReference type="ChEBI" id="CHEBI:30616"/>
        <dbReference type="ChEBI" id="CHEBI:33019"/>
        <dbReference type="ChEBI" id="CHEBI:58165"/>
        <dbReference type="EC" id="4.6.1.1"/>
    </reaction>
</comment>
<dbReference type="InterPro" id="IPR050401">
    <property type="entry name" value="Cyclic_nucleotide_synthase"/>
</dbReference>
<comment type="caution">
    <text evidence="20">The sequence shown here is derived from an EMBL/GenBank/DDBJ whole genome shotgun (WGS) entry which is preliminary data.</text>
</comment>
<evidence type="ECO:0000256" key="4">
    <source>
        <dbReference type="ARBA" id="ARBA00021420"/>
    </source>
</evidence>
<evidence type="ECO:0000256" key="7">
    <source>
        <dbReference type="ARBA" id="ARBA00022741"/>
    </source>
</evidence>
<dbReference type="eggNOG" id="COG2114">
    <property type="taxonomic scope" value="Bacteria"/>
</dbReference>
<keyword evidence="9" id="KW-0460">Magnesium</keyword>
<dbReference type="GO" id="GO:0004016">
    <property type="term" value="F:adenylate cyclase activity"/>
    <property type="evidence" value="ECO:0007669"/>
    <property type="project" value="UniProtKB-EC"/>
</dbReference>
<evidence type="ECO:0000256" key="6">
    <source>
        <dbReference type="ARBA" id="ARBA00022723"/>
    </source>
</evidence>
<evidence type="ECO:0000256" key="8">
    <source>
        <dbReference type="ARBA" id="ARBA00022840"/>
    </source>
</evidence>
<evidence type="ECO:0000256" key="14">
    <source>
        <dbReference type="ARBA" id="ARBA00032597"/>
    </source>
</evidence>
<gene>
    <name evidence="20" type="ORF">PROH_03475</name>
</gene>
<keyword evidence="21" id="KW-1185">Reference proteome</keyword>
<dbReference type="InterPro" id="IPR001054">
    <property type="entry name" value="A/G_cyclase"/>
</dbReference>
<dbReference type="Pfam" id="PF00211">
    <property type="entry name" value="Guanylate_cyc"/>
    <property type="match status" value="1"/>
</dbReference>
<dbReference type="RefSeq" id="WP_017714125.1">
    <property type="nucleotide sequence ID" value="NZ_KB235941.1"/>
</dbReference>
<dbReference type="GO" id="GO:0004383">
    <property type="term" value="F:guanylate cyclase activity"/>
    <property type="evidence" value="ECO:0007669"/>
    <property type="project" value="TreeGrafter"/>
</dbReference>
<comment type="similarity">
    <text evidence="17">Belongs to the adenylyl cyclase class-4/guanylyl cyclase family.</text>
</comment>
<proteinExistence type="inferred from homology"/>
<keyword evidence="8" id="KW-0067">ATP-binding</keyword>
<keyword evidence="11" id="KW-0115">cAMP biosynthesis</keyword>
<evidence type="ECO:0000256" key="17">
    <source>
        <dbReference type="RuleBase" id="RU000405"/>
    </source>
</evidence>
<evidence type="ECO:0000256" key="1">
    <source>
        <dbReference type="ARBA" id="ARBA00001593"/>
    </source>
</evidence>
<dbReference type="PROSITE" id="PS50125">
    <property type="entry name" value="GUANYLATE_CYCLASE_2"/>
    <property type="match status" value="1"/>
</dbReference>
<evidence type="ECO:0000256" key="9">
    <source>
        <dbReference type="ARBA" id="ARBA00022842"/>
    </source>
</evidence>
<dbReference type="PANTHER" id="PTHR11920">
    <property type="entry name" value="GUANYLYL CYCLASE"/>
    <property type="match status" value="1"/>
</dbReference>
<reference evidence="20" key="1">
    <citation type="submission" date="2012-04" db="EMBL/GenBank/DDBJ databases">
        <authorList>
            <person name="Borisov I.G."/>
            <person name="Ivanikova N.V."/>
            <person name="Pinevich A.V."/>
        </authorList>
    </citation>
    <scope>NUCLEOTIDE SEQUENCE</scope>
    <source>
        <strain evidence="20">CALU 1027</strain>
    </source>
</reference>
<dbReference type="Gene3D" id="3.30.70.1230">
    <property type="entry name" value="Nucleotide cyclase"/>
    <property type="match status" value="1"/>
</dbReference>
<name>A0A0M2PZ33_PROHO</name>
<dbReference type="GO" id="GO:0046872">
    <property type="term" value="F:metal ion binding"/>
    <property type="evidence" value="ECO:0007669"/>
    <property type="project" value="UniProtKB-KW"/>
</dbReference>
<dbReference type="EC" id="4.6.1.1" evidence="3"/>
<keyword evidence="18" id="KW-0175">Coiled coil</keyword>
<dbReference type="PANTHER" id="PTHR11920:SF335">
    <property type="entry name" value="GUANYLATE CYCLASE"/>
    <property type="match status" value="1"/>
</dbReference>
<evidence type="ECO:0000256" key="2">
    <source>
        <dbReference type="ARBA" id="ARBA00004370"/>
    </source>
</evidence>
<evidence type="ECO:0000256" key="13">
    <source>
        <dbReference type="ARBA" id="ARBA00023239"/>
    </source>
</evidence>
<comment type="subcellular location">
    <subcellularLocation>
        <location evidence="2">Membrane</location>
    </subcellularLocation>
</comment>
<feature type="domain" description="Guanylate cyclase" evidence="19">
    <location>
        <begin position="193"/>
        <end position="320"/>
    </location>
</feature>
<evidence type="ECO:0000256" key="5">
    <source>
        <dbReference type="ARBA" id="ARBA00022692"/>
    </source>
</evidence>
<dbReference type="InterPro" id="IPR018297">
    <property type="entry name" value="A/G_cyclase_CS"/>
</dbReference>
<evidence type="ECO:0000256" key="15">
    <source>
        <dbReference type="ARBA" id="ARBA00032637"/>
    </source>
</evidence>
<dbReference type="InterPro" id="IPR035965">
    <property type="entry name" value="PAS-like_dom_sf"/>
</dbReference>
<dbReference type="GO" id="GO:0006171">
    <property type="term" value="P:cAMP biosynthetic process"/>
    <property type="evidence" value="ECO:0007669"/>
    <property type="project" value="UniProtKB-KW"/>
</dbReference>
<evidence type="ECO:0000313" key="21">
    <source>
        <dbReference type="Proteomes" id="UP000034681"/>
    </source>
</evidence>
<dbReference type="STRING" id="317619.GCA_000332315_03974"/>
<evidence type="ECO:0000256" key="12">
    <source>
        <dbReference type="ARBA" id="ARBA00023136"/>
    </source>
</evidence>
<dbReference type="EMBL" id="AJTX02000002">
    <property type="protein sequence ID" value="KKJ01410.1"/>
    <property type="molecule type" value="Genomic_DNA"/>
</dbReference>
<dbReference type="GO" id="GO:0005886">
    <property type="term" value="C:plasma membrane"/>
    <property type="evidence" value="ECO:0007669"/>
    <property type="project" value="TreeGrafter"/>
</dbReference>
<dbReference type="Proteomes" id="UP000034681">
    <property type="component" value="Unassembled WGS sequence"/>
</dbReference>
<dbReference type="SUPFAM" id="SSF55785">
    <property type="entry name" value="PYP-like sensor domain (PAS domain)"/>
    <property type="match status" value="1"/>
</dbReference>
<dbReference type="Pfam" id="PF08448">
    <property type="entry name" value="PAS_4"/>
    <property type="match status" value="1"/>
</dbReference>
<dbReference type="GO" id="GO:0001653">
    <property type="term" value="F:peptide receptor activity"/>
    <property type="evidence" value="ECO:0007669"/>
    <property type="project" value="TreeGrafter"/>
</dbReference>
<evidence type="ECO:0000256" key="11">
    <source>
        <dbReference type="ARBA" id="ARBA00022998"/>
    </source>
</evidence>
<evidence type="ECO:0000313" key="20">
    <source>
        <dbReference type="EMBL" id="KKJ01410.1"/>
    </source>
</evidence>
<dbReference type="SUPFAM" id="SSF55073">
    <property type="entry name" value="Nucleotide cyclase"/>
    <property type="match status" value="1"/>
</dbReference>
<evidence type="ECO:0000259" key="19">
    <source>
        <dbReference type="PROSITE" id="PS50125"/>
    </source>
</evidence>
<dbReference type="GO" id="GO:0035556">
    <property type="term" value="P:intracellular signal transduction"/>
    <property type="evidence" value="ECO:0007669"/>
    <property type="project" value="InterPro"/>
</dbReference>
<keyword evidence="12" id="KW-0472">Membrane</keyword>
<keyword evidence="10" id="KW-1133">Transmembrane helix</keyword>
<evidence type="ECO:0000256" key="3">
    <source>
        <dbReference type="ARBA" id="ARBA00012201"/>
    </source>
</evidence>
<accession>A0A0M2PZ33</accession>